<accession>A0ABD2PW72</accession>
<keyword evidence="1" id="KW-0175">Coiled coil</keyword>
<reference evidence="3 4" key="1">
    <citation type="submission" date="2024-11" db="EMBL/GenBank/DDBJ databases">
        <title>Adaptive evolution of stress response genes in parasites aligns with host niche diversity.</title>
        <authorList>
            <person name="Hahn C."/>
            <person name="Resl P."/>
        </authorList>
    </citation>
    <scope>NUCLEOTIDE SEQUENCE [LARGE SCALE GENOMIC DNA]</scope>
    <source>
        <strain evidence="3">EGGRZ-B1_66</strain>
        <tissue evidence="3">Body</tissue>
    </source>
</reference>
<feature type="region of interest" description="Disordered" evidence="2">
    <location>
        <begin position="1"/>
        <end position="29"/>
    </location>
</feature>
<feature type="compositionally biased region" description="Basic and acidic residues" evidence="2">
    <location>
        <begin position="1"/>
        <end position="10"/>
    </location>
</feature>
<evidence type="ECO:0000313" key="4">
    <source>
        <dbReference type="Proteomes" id="UP001626550"/>
    </source>
</evidence>
<proteinExistence type="predicted"/>
<evidence type="ECO:0000256" key="1">
    <source>
        <dbReference type="SAM" id="Coils"/>
    </source>
</evidence>
<gene>
    <name evidence="3" type="ORF">Ciccas_009979</name>
</gene>
<comment type="caution">
    <text evidence="3">The sequence shown here is derived from an EMBL/GenBank/DDBJ whole genome shotgun (WGS) entry which is preliminary data.</text>
</comment>
<dbReference type="Proteomes" id="UP001626550">
    <property type="component" value="Unassembled WGS sequence"/>
</dbReference>
<protein>
    <submittedName>
        <fullName evidence="3">Uncharacterized protein</fullName>
    </submittedName>
</protein>
<evidence type="ECO:0000313" key="3">
    <source>
        <dbReference type="EMBL" id="KAL3311440.1"/>
    </source>
</evidence>
<dbReference type="EMBL" id="JBJKFK010002232">
    <property type="protein sequence ID" value="KAL3311440.1"/>
    <property type="molecule type" value="Genomic_DNA"/>
</dbReference>
<sequence>MRIVKPEWISKSDSPPSFKDEEKLGSSSKLMKSKELNELQSSDKRLIDAIEVLKREIASLRSIEAKNSYKDEEIRRLKTEINSFLENKQGDLTERLPYTKFVETPRDYSTSGNDRYPMRTHSALSTDKLRKECQILTGLVNQLQKEKAEKDKTLAAYQDQIDLLKKTIGERDIINEGLTQKLEKRANGQEQMQIRQAHEEEINNLRQKFKLSALKLEESELELDRMRITTESLRSDLNKAQEQVRELENLRTNHQAQIKKLELDRSESRNNATEIATRHAKFSIRILQAVQSSKNAVPSEDSSVLAAVEDLASRYNHLESKITQLGSELNSRQAMESSTTECMKKFIQTYADIREQLHDRRSYQKLKALIAILETPTQNTRDTIVNNLKSQLVADWEEQASYLNKCEASIQTFIDEIKNGETTFTCE</sequence>
<organism evidence="3 4">
    <name type="scientific">Cichlidogyrus casuarinus</name>
    <dbReference type="NCBI Taxonomy" id="1844966"/>
    <lineage>
        <taxon>Eukaryota</taxon>
        <taxon>Metazoa</taxon>
        <taxon>Spiralia</taxon>
        <taxon>Lophotrochozoa</taxon>
        <taxon>Platyhelminthes</taxon>
        <taxon>Monogenea</taxon>
        <taxon>Monopisthocotylea</taxon>
        <taxon>Dactylogyridea</taxon>
        <taxon>Ancyrocephalidae</taxon>
        <taxon>Cichlidogyrus</taxon>
    </lineage>
</organism>
<name>A0ABD2PW72_9PLAT</name>
<dbReference type="Gene3D" id="1.10.287.1490">
    <property type="match status" value="1"/>
</dbReference>
<dbReference type="AlphaFoldDB" id="A0ABD2PW72"/>
<feature type="coiled-coil region" evidence="1">
    <location>
        <begin position="126"/>
        <end position="271"/>
    </location>
</feature>
<evidence type="ECO:0000256" key="2">
    <source>
        <dbReference type="SAM" id="MobiDB-lite"/>
    </source>
</evidence>
<keyword evidence="4" id="KW-1185">Reference proteome</keyword>